<dbReference type="Gene3D" id="1.20.245.10">
    <property type="entry name" value="Lipoxygenase-1, Domain 5"/>
    <property type="match status" value="1"/>
</dbReference>
<feature type="region of interest" description="Disordered" evidence="4">
    <location>
        <begin position="1"/>
        <end position="33"/>
    </location>
</feature>
<evidence type="ECO:0000256" key="3">
    <source>
        <dbReference type="ARBA" id="ARBA00023002"/>
    </source>
</evidence>
<evidence type="ECO:0000259" key="5">
    <source>
        <dbReference type="PROSITE" id="PS51393"/>
    </source>
</evidence>
<dbReference type="AlphaFoldDB" id="A0A397BBA0"/>
<keyword evidence="1" id="KW-0479">Metal-binding</keyword>
<evidence type="ECO:0000256" key="4">
    <source>
        <dbReference type="SAM" id="MobiDB-lite"/>
    </source>
</evidence>
<dbReference type="Proteomes" id="UP000265427">
    <property type="component" value="Unassembled WGS sequence"/>
</dbReference>
<evidence type="ECO:0000256" key="2">
    <source>
        <dbReference type="ARBA" id="ARBA00022964"/>
    </source>
</evidence>
<dbReference type="GO" id="GO:0005506">
    <property type="term" value="F:iron ion binding"/>
    <property type="evidence" value="ECO:0007669"/>
    <property type="project" value="InterPro"/>
</dbReference>
<evidence type="ECO:0000313" key="7">
    <source>
        <dbReference type="Proteomes" id="UP000265427"/>
    </source>
</evidence>
<dbReference type="InterPro" id="IPR013819">
    <property type="entry name" value="LipOase_C"/>
</dbReference>
<dbReference type="GO" id="GO:0004497">
    <property type="term" value="F:monooxygenase activity"/>
    <property type="evidence" value="ECO:0007669"/>
    <property type="project" value="InterPro"/>
</dbReference>
<dbReference type="InterPro" id="IPR036396">
    <property type="entry name" value="Cyt_P450_sf"/>
</dbReference>
<sequence length="975" mass="109881">MGHQASTERSSNQSVHFLSSPDDNNQGNNPIKLDGDRADLSVLEFALSQESVVGFFGVDGVREFDAKFADGSLVRHGSLPHGYVDLLGPILPSLDGQAYDHAHDALRKALSGPSQLNRYKSVLRDIVHREHHRWAARGGVQSLATTSADLVFHIFLALLFGMDDTTGDQVKGLHSVVDNFIQGMRKSLGYADRTAVKLRGDLLKTLVDPALARSRDRVAQGVSKACVLDALVADKQLDDHAIRTHMFHVLVTGLSSVESLVVNSITALCVFEEERAKLVQARAEFAAKYPTVDERWSHLDDLGYIHRFLKEVTRYYVAGPNHIYGRATRDVDIATTSPNNDNKEQGVLKLPRGTLCTAVLEATTSWPDAAQFSPNRFLHQEHVELFPRALDEHIRTLVLQSVFVSLLDYEWKMLPFQDYSLAENEPHATPKGGLMAVNFKRRCHRDSNDGNLFEVAGCHDDWKFLALPEAKAYRDNMESLYDMFTDSRLDSWTHLMIQLLQTKQAAWEVPNAATALKLPQFQKTLPKINLLHTSIMVPTEDEDTPLDPWYEKAAMVLLRDTLPIGDNFTDNWVPGEDMEAYVMQKVGKMWPRVNVHWNDRYSDRALELIAFNGFGQHLVEKLSDPHDDGSYYGVLLDFMHVLEVRPGYAKYGADAFFTRDGKVVKIVRGGNTYMPGDDQWEYVKFCFRSSLNTKVTAVDHLLGIHSMVANYLTTSSREYLPVNHPLRRLIKPFTFRSVVINYAAAWALFWPKGMLHRGFALTEQGMKQTWDYGIARFNFTTFPQQMASQGVDSVKLPYHEDGLDYWNVLRTFVSNYVDLYYTGDDAVQQDQSVIHFWDYLDKLPGYFPPLSLDNLKDVLAQCIMWVTGMHNHLGTLAEYVSDPAFCGSAWVEGEAANRPGSAVRIALIMSATGFVQPSVLEDFSHVMLDDKAKGLCHAFTASLHKLADTVDTRNSTREQKYVSFDPKTIELAVSI</sequence>
<evidence type="ECO:0000256" key="1">
    <source>
        <dbReference type="ARBA" id="ARBA00022723"/>
    </source>
</evidence>
<dbReference type="PANTHER" id="PTHR11771">
    <property type="entry name" value="LIPOXYGENASE"/>
    <property type="match status" value="1"/>
</dbReference>
<accession>A0A397BBA0</accession>
<protein>
    <recommendedName>
        <fullName evidence="5">Lipoxygenase domain-containing protein</fullName>
    </recommendedName>
</protein>
<comment type="caution">
    <text evidence="6">The sequence shown here is derived from an EMBL/GenBank/DDBJ whole genome shotgun (WGS) entry which is preliminary data.</text>
</comment>
<dbReference type="GO" id="GO:0020037">
    <property type="term" value="F:heme binding"/>
    <property type="evidence" value="ECO:0007669"/>
    <property type="project" value="InterPro"/>
</dbReference>
<proteinExistence type="predicted"/>
<dbReference type="InterPro" id="IPR000907">
    <property type="entry name" value="LipOase"/>
</dbReference>
<feature type="compositionally biased region" description="Polar residues" evidence="4">
    <location>
        <begin position="1"/>
        <end position="29"/>
    </location>
</feature>
<dbReference type="Pfam" id="PF00305">
    <property type="entry name" value="Lipoxygenase"/>
    <property type="match status" value="1"/>
</dbReference>
<dbReference type="GO" id="GO:0016702">
    <property type="term" value="F:oxidoreductase activity, acting on single donors with incorporation of molecular oxygen, incorporation of two atoms of oxygen"/>
    <property type="evidence" value="ECO:0007669"/>
    <property type="project" value="InterPro"/>
</dbReference>
<dbReference type="GO" id="GO:0034440">
    <property type="term" value="P:lipid oxidation"/>
    <property type="evidence" value="ECO:0007669"/>
    <property type="project" value="InterPro"/>
</dbReference>
<gene>
    <name evidence="6" type="ORF">DYB36_009969</name>
</gene>
<dbReference type="VEuPathDB" id="FungiDB:H257_12194"/>
<dbReference type="GO" id="GO:0016705">
    <property type="term" value="F:oxidoreductase activity, acting on paired donors, with incorporation or reduction of molecular oxygen"/>
    <property type="evidence" value="ECO:0007669"/>
    <property type="project" value="InterPro"/>
</dbReference>
<dbReference type="PROSITE" id="PS51393">
    <property type="entry name" value="LIPOXYGENASE_3"/>
    <property type="match status" value="1"/>
</dbReference>
<dbReference type="SUPFAM" id="SSF48484">
    <property type="entry name" value="Lipoxigenase"/>
    <property type="match status" value="1"/>
</dbReference>
<evidence type="ECO:0000313" key="6">
    <source>
        <dbReference type="EMBL" id="RHY17791.1"/>
    </source>
</evidence>
<keyword evidence="3" id="KW-0560">Oxidoreductase</keyword>
<feature type="domain" description="Lipoxygenase" evidence="5">
    <location>
        <begin position="680"/>
        <end position="837"/>
    </location>
</feature>
<dbReference type="InterPro" id="IPR036226">
    <property type="entry name" value="LipOase_C_sf"/>
</dbReference>
<name>A0A397BBA0_APHAT</name>
<reference evidence="6 7" key="1">
    <citation type="submission" date="2018-08" db="EMBL/GenBank/DDBJ databases">
        <title>Aphanomyces genome sequencing and annotation.</title>
        <authorList>
            <person name="Minardi D."/>
            <person name="Oidtmann B."/>
            <person name="Van Der Giezen M."/>
            <person name="Studholme D.J."/>
        </authorList>
    </citation>
    <scope>NUCLEOTIDE SEQUENCE [LARGE SCALE GENOMIC DNA]</scope>
    <source>
        <strain evidence="6 7">Kv</strain>
    </source>
</reference>
<dbReference type="SUPFAM" id="SSF48264">
    <property type="entry name" value="Cytochrome P450"/>
    <property type="match status" value="1"/>
</dbReference>
<organism evidence="6 7">
    <name type="scientific">Aphanomyces astaci</name>
    <name type="common">Crayfish plague agent</name>
    <dbReference type="NCBI Taxonomy" id="112090"/>
    <lineage>
        <taxon>Eukaryota</taxon>
        <taxon>Sar</taxon>
        <taxon>Stramenopiles</taxon>
        <taxon>Oomycota</taxon>
        <taxon>Saprolegniomycetes</taxon>
        <taxon>Saprolegniales</taxon>
        <taxon>Verrucalvaceae</taxon>
        <taxon>Aphanomyces</taxon>
    </lineage>
</organism>
<dbReference type="EMBL" id="QUSZ01003611">
    <property type="protein sequence ID" value="RHY17791.1"/>
    <property type="molecule type" value="Genomic_DNA"/>
</dbReference>
<keyword evidence="2" id="KW-0223">Dioxygenase</keyword>
<dbReference type="Gene3D" id="1.10.630.10">
    <property type="entry name" value="Cytochrome P450"/>
    <property type="match status" value="1"/>
</dbReference>